<reference evidence="3" key="1">
    <citation type="submission" date="2021-06" db="EMBL/GenBank/DDBJ databases">
        <title>Comparative genomics, transcriptomics and evolutionary studies reveal genomic signatures of adaptation to plant cell wall in hemibiotrophic fungi.</title>
        <authorList>
            <consortium name="DOE Joint Genome Institute"/>
            <person name="Baroncelli R."/>
            <person name="Diaz J.F."/>
            <person name="Benocci T."/>
            <person name="Peng M."/>
            <person name="Battaglia E."/>
            <person name="Haridas S."/>
            <person name="Andreopoulos W."/>
            <person name="Labutti K."/>
            <person name="Pangilinan J."/>
            <person name="Floch G.L."/>
            <person name="Makela M.R."/>
            <person name="Henrissat B."/>
            <person name="Grigoriev I.V."/>
            <person name="Crouch J.A."/>
            <person name="De Vries R.P."/>
            <person name="Sukno S.A."/>
            <person name="Thon M.R."/>
        </authorList>
    </citation>
    <scope>NUCLEOTIDE SEQUENCE</scope>
    <source>
        <strain evidence="3">CBS 125086</strain>
    </source>
</reference>
<dbReference type="SUPFAM" id="SSF48208">
    <property type="entry name" value="Six-hairpin glycosidases"/>
    <property type="match status" value="1"/>
</dbReference>
<keyword evidence="4" id="KW-1185">Reference proteome</keyword>
<dbReference type="Proteomes" id="UP001230504">
    <property type="component" value="Unassembled WGS sequence"/>
</dbReference>
<dbReference type="Gene3D" id="2.60.420.10">
    <property type="entry name" value="Maltose phosphorylase, domain 3"/>
    <property type="match status" value="1"/>
</dbReference>
<gene>
    <name evidence="3" type="ORF">LY79DRAFT_674368</name>
</gene>
<feature type="domain" description="Alpha-L-rhamnosidase six-hairpin glycosidase" evidence="2">
    <location>
        <begin position="581"/>
        <end position="821"/>
    </location>
</feature>
<organism evidence="3 4">
    <name type="scientific">Colletotrichum navitas</name>
    <dbReference type="NCBI Taxonomy" id="681940"/>
    <lineage>
        <taxon>Eukaryota</taxon>
        <taxon>Fungi</taxon>
        <taxon>Dikarya</taxon>
        <taxon>Ascomycota</taxon>
        <taxon>Pezizomycotina</taxon>
        <taxon>Sordariomycetes</taxon>
        <taxon>Hypocreomycetidae</taxon>
        <taxon>Glomerellales</taxon>
        <taxon>Glomerellaceae</taxon>
        <taxon>Colletotrichum</taxon>
        <taxon>Colletotrichum graminicola species complex</taxon>
    </lineage>
</organism>
<dbReference type="Pfam" id="PF04525">
    <property type="entry name" value="LOR"/>
    <property type="match status" value="1"/>
</dbReference>
<dbReference type="InterPro" id="IPR012341">
    <property type="entry name" value="6hp_glycosidase-like_sf"/>
</dbReference>
<dbReference type="EMBL" id="JAHLJV010000120">
    <property type="protein sequence ID" value="KAK1569868.1"/>
    <property type="molecule type" value="Genomic_DNA"/>
</dbReference>
<dbReference type="InterPro" id="IPR025659">
    <property type="entry name" value="Tubby-like_C"/>
</dbReference>
<dbReference type="PANTHER" id="PTHR34987:SF4">
    <property type="entry name" value="ALPHA-L-RHAMNOSIDASE C-TERMINAL DOMAIN-CONTAINING PROTEIN"/>
    <property type="match status" value="1"/>
</dbReference>
<dbReference type="GO" id="GO:0003824">
    <property type="term" value="F:catalytic activity"/>
    <property type="evidence" value="ECO:0007669"/>
    <property type="project" value="UniProtKB-ARBA"/>
</dbReference>
<dbReference type="SUPFAM" id="SSF54518">
    <property type="entry name" value="Tubby C-terminal domain-like"/>
    <property type="match status" value="1"/>
</dbReference>
<accession>A0AAD8UZF0</accession>
<dbReference type="GO" id="GO:0005975">
    <property type="term" value="P:carbohydrate metabolic process"/>
    <property type="evidence" value="ECO:0007669"/>
    <property type="project" value="InterPro"/>
</dbReference>
<dbReference type="InterPro" id="IPR035396">
    <property type="entry name" value="Bac_rhamnosid6H"/>
</dbReference>
<dbReference type="Gene3D" id="2.60.120.560">
    <property type="entry name" value="Exo-inulinase, domain 1"/>
    <property type="match status" value="1"/>
</dbReference>
<dbReference type="InterPro" id="IPR038595">
    <property type="entry name" value="LOR_sf"/>
</dbReference>
<comment type="similarity">
    <text evidence="1">Belongs to the LOR family.</text>
</comment>
<evidence type="ECO:0000313" key="3">
    <source>
        <dbReference type="EMBL" id="KAK1569868.1"/>
    </source>
</evidence>
<evidence type="ECO:0000256" key="1">
    <source>
        <dbReference type="ARBA" id="ARBA00005437"/>
    </source>
</evidence>
<sequence length="1028" mass="109537">MAAAQAVHQLPQAHNSVGIFPQLTAKQNETLVLKEKMLSLTGDSFDIKLANGQPILRVEGKALSISGRKSVYDMSGNHLFDIVKEHLHLHTTFAAQDPQGNKIMEVKSSLALIGSKATATFVSPHTGKSETLEMKGNWLSTQADIVDTTTGQVLGRIDRNMLRARDLFGGKQTYALTVAPGADMALMCALCICLDEKKNDNNIFTPKGVATGKAVQLQTQPFSPFTLSPDTPVATLDYGAERAGYPIFDVTSLSAPAQIEVKYTEHFDGLNHPFSDGPFTYTNMLSNNFRVETFDVTATGRLASPLLQGGQKWQSIRLLTNGTVEVSSAGFAATIDMAEPEDLPGQFDSDDETLNEIWKLGARAATAACFDKGTQKDTWQVSEEDGVLARSMRPAATYKGTSWSKYTLEFDTKIQKGGSWFMTGGTLAGNGYMMLLTGELPETTRFANTNTTLTPANTISLAYGADFVNQTTLNTFLLDVFQVPFNVKENTWYHITASMAPSGRLAVSIDDTQVLNISRSDYPWALAGSALGGYGGSPDFTGSIGFGAYQDQAAYFRNAHVYDTANGSTIYANNLTSPDVLVEYGTQANTDSVCVDGPKRDRLVWLGDFYHTARIIAASTSRADQSRGTLQLLIDSQIANGQMNISPNLGYDLASVADAVGPQGGGSFPLQDYQLLGLMAFSSHVRLYNDLAWARATWPRWQRVVDWLLPQISSATGLLTFPGGYAFTGPANAGSAIGCEAVQALTGVADVAAAIDDTASATRYREAASSLADAINEKLWNDDVGAYGLSLADVSGISVAATSFCITSGVADANRTARSIAALLSGLKLGPGYKDASTVSSTDGSVNISPNTNGFLLSALFAGNATRAADELMRSLWGAMLPGAGEAQNKSAVGASWEYVNAATLEPGLGLFTSLGHPWGGAPTYVLTEWAAGLRAVDGTDGFGYKNWLVAPASGVALGLKRASASVVTAFGGDLSVEWRKDGDKIGITIRAPMDTKGQFVYGHESIALHGRTEYQFTVDTSLQNGIV</sequence>
<dbReference type="InterPro" id="IPR007612">
    <property type="entry name" value="LOR"/>
</dbReference>
<evidence type="ECO:0000313" key="4">
    <source>
        <dbReference type="Proteomes" id="UP001230504"/>
    </source>
</evidence>
<proteinExistence type="inferred from homology"/>
<dbReference type="Gene3D" id="1.50.10.10">
    <property type="match status" value="1"/>
</dbReference>
<dbReference type="Pfam" id="PF17389">
    <property type="entry name" value="Bac_rhamnosid6H"/>
    <property type="match status" value="1"/>
</dbReference>
<protein>
    <recommendedName>
        <fullName evidence="2">Alpha-L-rhamnosidase six-hairpin glycosidase domain-containing protein</fullName>
    </recommendedName>
</protein>
<dbReference type="InterPro" id="IPR008928">
    <property type="entry name" value="6-hairpin_glycosidase_sf"/>
</dbReference>
<dbReference type="GeneID" id="85448529"/>
<name>A0AAD8UZF0_9PEZI</name>
<dbReference type="PANTHER" id="PTHR34987">
    <property type="entry name" value="C, PUTATIVE (AFU_ORTHOLOGUE AFUA_3G02880)-RELATED"/>
    <property type="match status" value="1"/>
</dbReference>
<comment type="caution">
    <text evidence="3">The sequence shown here is derived from an EMBL/GenBank/DDBJ whole genome shotgun (WGS) entry which is preliminary data.</text>
</comment>
<dbReference type="Gene3D" id="2.40.160.200">
    <property type="entry name" value="LURP1-related"/>
    <property type="match status" value="1"/>
</dbReference>
<dbReference type="AlphaFoldDB" id="A0AAD8UZF0"/>
<evidence type="ECO:0000259" key="2">
    <source>
        <dbReference type="Pfam" id="PF17389"/>
    </source>
</evidence>
<dbReference type="RefSeq" id="XP_060408064.1">
    <property type="nucleotide sequence ID" value="XM_060564289.1"/>
</dbReference>